<dbReference type="InterPro" id="IPR000182">
    <property type="entry name" value="GNAT_dom"/>
</dbReference>
<dbReference type="Proteomes" id="UP000682811">
    <property type="component" value="Unassembled WGS sequence"/>
</dbReference>
<evidence type="ECO:0000313" key="4">
    <source>
        <dbReference type="EMBL" id="GIO50715.1"/>
    </source>
</evidence>
<keyword evidence="5" id="KW-1185">Reference proteome</keyword>
<dbReference type="InterPro" id="IPR050680">
    <property type="entry name" value="YpeA/RimI_acetyltransf"/>
</dbReference>
<dbReference type="EMBL" id="BORT01000037">
    <property type="protein sequence ID" value="GIO50715.1"/>
    <property type="molecule type" value="Genomic_DNA"/>
</dbReference>
<gene>
    <name evidence="4" type="ORF">J34TS1_54800</name>
</gene>
<dbReference type="Gene3D" id="3.40.630.30">
    <property type="match status" value="1"/>
</dbReference>
<dbReference type="InterPro" id="IPR016181">
    <property type="entry name" value="Acyl_CoA_acyltransferase"/>
</dbReference>
<evidence type="ECO:0000256" key="2">
    <source>
        <dbReference type="ARBA" id="ARBA00023315"/>
    </source>
</evidence>
<protein>
    <submittedName>
        <fullName evidence="4">N-acetyltransferase</fullName>
    </submittedName>
</protein>
<dbReference type="AlphaFoldDB" id="A0A919YL88"/>
<name>A0A919YL88_9BACL</name>
<dbReference type="PANTHER" id="PTHR43420:SF47">
    <property type="entry name" value="N-ACETYLTRANSFERASE DOMAIN-CONTAINING PROTEIN"/>
    <property type="match status" value="1"/>
</dbReference>
<feature type="domain" description="N-acetyltransferase" evidence="3">
    <location>
        <begin position="4"/>
        <end position="150"/>
    </location>
</feature>
<evidence type="ECO:0000259" key="3">
    <source>
        <dbReference type="PROSITE" id="PS51186"/>
    </source>
</evidence>
<comment type="caution">
    <text evidence="4">The sequence shown here is derived from an EMBL/GenBank/DDBJ whole genome shotgun (WGS) entry which is preliminary data.</text>
</comment>
<dbReference type="SUPFAM" id="SSF55729">
    <property type="entry name" value="Acyl-CoA N-acyltransferases (Nat)"/>
    <property type="match status" value="1"/>
</dbReference>
<proteinExistence type="predicted"/>
<dbReference type="CDD" id="cd04301">
    <property type="entry name" value="NAT_SF"/>
    <property type="match status" value="1"/>
</dbReference>
<dbReference type="PROSITE" id="PS51186">
    <property type="entry name" value="GNAT"/>
    <property type="match status" value="1"/>
</dbReference>
<reference evidence="4 5" key="1">
    <citation type="submission" date="2021-03" db="EMBL/GenBank/DDBJ databases">
        <title>Antimicrobial resistance genes in bacteria isolated from Japanese honey, and their potential for conferring macrolide and lincosamide resistance in the American foulbrood pathogen Paenibacillus larvae.</title>
        <authorList>
            <person name="Okamoto M."/>
            <person name="Kumagai M."/>
            <person name="Kanamori H."/>
            <person name="Takamatsu D."/>
        </authorList>
    </citation>
    <scope>NUCLEOTIDE SEQUENCE [LARGE SCALE GENOMIC DNA]</scope>
    <source>
        <strain evidence="4 5">J34TS1</strain>
    </source>
</reference>
<dbReference type="PANTHER" id="PTHR43420">
    <property type="entry name" value="ACETYLTRANSFERASE"/>
    <property type="match status" value="1"/>
</dbReference>
<evidence type="ECO:0000256" key="1">
    <source>
        <dbReference type="ARBA" id="ARBA00022679"/>
    </source>
</evidence>
<keyword evidence="1" id="KW-0808">Transferase</keyword>
<dbReference type="RefSeq" id="WP_212980845.1">
    <property type="nucleotide sequence ID" value="NZ_AP025343.1"/>
</dbReference>
<organism evidence="4 5">
    <name type="scientific">Paenibacillus azoreducens</name>
    <dbReference type="NCBI Taxonomy" id="116718"/>
    <lineage>
        <taxon>Bacteria</taxon>
        <taxon>Bacillati</taxon>
        <taxon>Bacillota</taxon>
        <taxon>Bacilli</taxon>
        <taxon>Bacillales</taxon>
        <taxon>Paenibacillaceae</taxon>
        <taxon>Paenibacillus</taxon>
    </lineage>
</organism>
<dbReference type="Pfam" id="PF00583">
    <property type="entry name" value="Acetyltransf_1"/>
    <property type="match status" value="1"/>
</dbReference>
<dbReference type="GO" id="GO:0016747">
    <property type="term" value="F:acyltransferase activity, transferring groups other than amino-acyl groups"/>
    <property type="evidence" value="ECO:0007669"/>
    <property type="project" value="InterPro"/>
</dbReference>
<sequence>MANTVLKLITAENTDECLQLKPREDQQRFVAANANSLEKAKKEPTSRPFGIYADDIMVGFALFDVEPYPEDGYFWICRFMIDERYQGKGYGKAGLAAVLQHQKNQTDCTKIRISHVPDNTAANRLYKSFGFAETGEVIGGETVLDLIVAE</sequence>
<keyword evidence="2" id="KW-0012">Acyltransferase</keyword>
<accession>A0A919YL88</accession>
<evidence type="ECO:0000313" key="5">
    <source>
        <dbReference type="Proteomes" id="UP000682811"/>
    </source>
</evidence>